<reference evidence="2 3" key="1">
    <citation type="submission" date="2023-07" db="EMBL/GenBank/DDBJ databases">
        <title>Genomic Encyclopedia of Type Strains, Phase IV (KMG-IV): sequencing the most valuable type-strain genomes for metagenomic binning, comparative biology and taxonomic classification.</title>
        <authorList>
            <person name="Goeker M."/>
        </authorList>
    </citation>
    <scope>NUCLEOTIDE SEQUENCE [LARGE SCALE GENOMIC DNA]</scope>
    <source>
        <strain evidence="2 3">DSM 19154</strain>
    </source>
</reference>
<name>A0ABT9YLH6_9BACI</name>
<dbReference type="Gene3D" id="2.40.320.10">
    <property type="entry name" value="Hypothetical Protein Pfu-838710-001"/>
    <property type="match status" value="1"/>
</dbReference>
<accession>A0ABT9YLH6</accession>
<comment type="caution">
    <text evidence="2">The sequence shown here is derived from an EMBL/GenBank/DDBJ whole genome shotgun (WGS) entry which is preliminary data.</text>
</comment>
<dbReference type="InterPro" id="IPR009195">
    <property type="entry name" value="Uncharacterised_YjbK"/>
</dbReference>
<proteinExistence type="predicted"/>
<dbReference type="PANTHER" id="PTHR34948">
    <property type="entry name" value="OS08G0299200 PROTEIN"/>
    <property type="match status" value="1"/>
</dbReference>
<dbReference type="PROSITE" id="PS51707">
    <property type="entry name" value="CYTH"/>
    <property type="match status" value="1"/>
</dbReference>
<evidence type="ECO:0000313" key="3">
    <source>
        <dbReference type="Proteomes" id="UP001225034"/>
    </source>
</evidence>
<dbReference type="InterPro" id="IPR033469">
    <property type="entry name" value="CYTH-like_dom_sf"/>
</dbReference>
<dbReference type="CDD" id="cd07762">
    <property type="entry name" value="CYTH-like_Pase_1"/>
    <property type="match status" value="1"/>
</dbReference>
<feature type="domain" description="CYTH" evidence="1">
    <location>
        <begin position="4"/>
        <end position="193"/>
    </location>
</feature>
<dbReference type="EMBL" id="JAUSUA010000004">
    <property type="protein sequence ID" value="MDQ0207884.1"/>
    <property type="molecule type" value="Genomic_DNA"/>
</dbReference>
<dbReference type="RefSeq" id="WP_306983533.1">
    <property type="nucleotide sequence ID" value="NZ_JAUSUA010000004.1"/>
</dbReference>
<protein>
    <submittedName>
        <fullName evidence="2">Uncharacterized protein YjbK</fullName>
    </submittedName>
</protein>
<dbReference type="InterPro" id="IPR023577">
    <property type="entry name" value="CYTH_domain"/>
</dbReference>
<gene>
    <name evidence="2" type="ORF">J2S05_002693</name>
</gene>
<dbReference type="SUPFAM" id="SSF55154">
    <property type="entry name" value="CYTH-like phosphatases"/>
    <property type="match status" value="1"/>
</dbReference>
<dbReference type="PIRSF" id="PIRSF012526">
    <property type="entry name" value="CYTH_UCP012526"/>
    <property type="match status" value="1"/>
</dbReference>
<keyword evidence="3" id="KW-1185">Reference proteome</keyword>
<sequence>MSQEFEYEAKSLLSLSDFSTLIHHLKLQEHKAITQHNHYFETPDSELSAAGSALRIREKNDKAILTLKQPSEDGGLLETHQVLTEKEKEEALANGTLPNGQTTSQLNSLLLAHNQLSFLGTLTTERIEVSYQDGSLCLDKSSYLGDVDYEVEFEGSSMKSAHQTLTSLLNEVGISPMKTPNKVARFFMRKAAQNN</sequence>
<dbReference type="Proteomes" id="UP001225034">
    <property type="component" value="Unassembled WGS sequence"/>
</dbReference>
<evidence type="ECO:0000259" key="1">
    <source>
        <dbReference type="PROSITE" id="PS51707"/>
    </source>
</evidence>
<dbReference type="Pfam" id="PF01928">
    <property type="entry name" value="CYTH"/>
    <property type="match status" value="1"/>
</dbReference>
<dbReference type="PANTHER" id="PTHR34948:SF2">
    <property type="entry name" value="TRIPHOSPHATE TUNNEL METALLOENZYME 3"/>
    <property type="match status" value="1"/>
</dbReference>
<evidence type="ECO:0000313" key="2">
    <source>
        <dbReference type="EMBL" id="MDQ0207884.1"/>
    </source>
</evidence>
<organism evidence="2 3">
    <name type="scientific">Alkalicoccobacillus murimartini</name>
    <dbReference type="NCBI Taxonomy" id="171685"/>
    <lineage>
        <taxon>Bacteria</taxon>
        <taxon>Bacillati</taxon>
        <taxon>Bacillota</taxon>
        <taxon>Bacilli</taxon>
        <taxon>Bacillales</taxon>
        <taxon>Bacillaceae</taxon>
        <taxon>Alkalicoccobacillus</taxon>
    </lineage>
</organism>
<dbReference type="SMART" id="SM01118">
    <property type="entry name" value="CYTH"/>
    <property type="match status" value="1"/>
</dbReference>